<dbReference type="AlphaFoldDB" id="A0A7W8HMM3"/>
<dbReference type="InterPro" id="IPR050557">
    <property type="entry name" value="RTX_toxin/Mannuronan_C5-epim"/>
</dbReference>
<dbReference type="PROSITE" id="PS00330">
    <property type="entry name" value="HEMOLYSIN_CALCIUM"/>
    <property type="match status" value="2"/>
</dbReference>
<comment type="caution">
    <text evidence="4">The sequence shown here is derived from an EMBL/GenBank/DDBJ whole genome shotgun (WGS) entry which is preliminary data.</text>
</comment>
<keyword evidence="5" id="KW-1185">Reference proteome</keyword>
<dbReference type="SUPFAM" id="SSF51120">
    <property type="entry name" value="beta-Roll"/>
    <property type="match status" value="5"/>
</dbReference>
<evidence type="ECO:0000256" key="2">
    <source>
        <dbReference type="ARBA" id="ARBA00022525"/>
    </source>
</evidence>
<organism evidence="4 5">
    <name type="scientific">Quisquiliibacterium transsilvanicum</name>
    <dbReference type="NCBI Taxonomy" id="1549638"/>
    <lineage>
        <taxon>Bacteria</taxon>
        <taxon>Pseudomonadati</taxon>
        <taxon>Pseudomonadota</taxon>
        <taxon>Betaproteobacteria</taxon>
        <taxon>Burkholderiales</taxon>
        <taxon>Burkholderiaceae</taxon>
        <taxon>Quisquiliibacterium</taxon>
    </lineage>
</organism>
<dbReference type="RefSeq" id="WP_183970771.1">
    <property type="nucleotide sequence ID" value="NZ_BAABEW010000009.1"/>
</dbReference>
<proteinExistence type="predicted"/>
<dbReference type="EMBL" id="JACHGB010000010">
    <property type="protein sequence ID" value="MBB5273908.1"/>
    <property type="molecule type" value="Genomic_DNA"/>
</dbReference>
<dbReference type="Proteomes" id="UP000532440">
    <property type="component" value="Unassembled WGS sequence"/>
</dbReference>
<feature type="region of interest" description="Disordered" evidence="3">
    <location>
        <begin position="651"/>
        <end position="691"/>
    </location>
</feature>
<dbReference type="GO" id="GO:0005576">
    <property type="term" value="C:extracellular region"/>
    <property type="evidence" value="ECO:0007669"/>
    <property type="project" value="UniProtKB-SubCell"/>
</dbReference>
<accession>A0A7W8HMM3</accession>
<dbReference type="GO" id="GO:0005509">
    <property type="term" value="F:calcium ion binding"/>
    <property type="evidence" value="ECO:0007669"/>
    <property type="project" value="InterPro"/>
</dbReference>
<evidence type="ECO:0000313" key="4">
    <source>
        <dbReference type="EMBL" id="MBB5273908.1"/>
    </source>
</evidence>
<dbReference type="PANTHER" id="PTHR38340:SF1">
    <property type="entry name" value="S-LAYER PROTEIN"/>
    <property type="match status" value="1"/>
</dbReference>
<reference evidence="4 5" key="1">
    <citation type="submission" date="2020-08" db="EMBL/GenBank/DDBJ databases">
        <title>Genomic Encyclopedia of Type Strains, Phase IV (KMG-IV): sequencing the most valuable type-strain genomes for metagenomic binning, comparative biology and taxonomic classification.</title>
        <authorList>
            <person name="Goeker M."/>
        </authorList>
    </citation>
    <scope>NUCLEOTIDE SEQUENCE [LARGE SCALE GENOMIC DNA]</scope>
    <source>
        <strain evidence="4 5">DSM 29781</strain>
    </source>
</reference>
<dbReference type="InterPro" id="IPR018511">
    <property type="entry name" value="Hemolysin-typ_Ca-bd_CS"/>
</dbReference>
<comment type="subcellular location">
    <subcellularLocation>
        <location evidence="1">Secreted</location>
    </subcellularLocation>
</comment>
<sequence>MAVINGTSGNDSLVGTAGNDTLIGLAGMDTLQGLAGDDSLAGGDGIDFLEGGPGNDTLDGGGSFDLADYRNSAGAVVVSLATGIATGDGTDALVGIEGAIASAFADRLTGDAGDNQFQGLEGVDTIDGGAGNDQLSYTLAGSAVSVNLATGAVTGPHGADVFINIEGAVGSAFGDLLVGDAGNNFFRGGGGDDTIDGGAGFDTATYSFTPGSGFTVDLAAGTATGGGATDTLVSIEAADGSDFSDSLLGDDGANRLRGLAGGDYFEGRGGDDTIDGGGNVDGETFDIASYVGATGPVTAAMDTGAGSGTATGSGAGTDVLIDIEGLYGSAFDDRLTGNGEGNMFRGGGGNDTMDGAAGFDYVTYANSPAGALVNLGAGTASDGFGGTDTLVSIEAALGSAHADTIVGGAGAEYLRGSGGDDSLDGGAGNDIVDYRFAPAGVFASLAEGRSSGGDGNDVLAGLESVYGSEHDDVLEGDAKANLLRGRGGNDVLRGGDGADSLRGDAGNDTLEGGDNALWFDIDLADYQFVGNGITVNLVTGVADAGSDGIDTLVGMEGAFGGAGNDLLVGDDGYLNFFRGGLGDDTIQAGDGYDIIDYQFGGPTGGVTVDLAAGTATGGAGNDQLTGIESVWGTAFADLLIGGAGDENFRGNAGNDTLRGGGGQDSADYGGASGGVSVDLQAGSSSGPDGNDVLESIEEAFGSAHADLLLGDAGDNGFRGGLGNDTIDGRSGTDTVSYTIARGAVTVNLAQGTATGADGNDALAGIENVLGGLFNDLLVGDAGANWLRGDDSAFGGAGDDTLSGGGGDDTLEGAGGTDTAAWSGAAAGHRLSFADGAWTVTDLSGASGTDTVLQVERLQFADRTVIVEERALGGYDDVPEDLWHFFIVAFDAAPGVAYMDQLAEASRFGMSVKEIVDVFTTKPQFTEVYPATLDHQALAEAMVANIVKDSADAAAKLEAVNDIVEAFGIGWTAGDVIYKVFGNLATKPLDDPQWGGTARQFLNQVEVAKYYTEVMNQSTTDLPTLRSVIDAVTPDSDITTAEALVGLIGQGLLEG</sequence>
<protein>
    <submittedName>
        <fullName evidence="4">Ca2+-binding RTX toxin-like protein</fullName>
    </submittedName>
</protein>
<dbReference type="InterPro" id="IPR001343">
    <property type="entry name" value="Hemolysn_Ca-bd"/>
</dbReference>
<feature type="compositionally biased region" description="Low complexity" evidence="3">
    <location>
        <begin position="664"/>
        <end position="678"/>
    </location>
</feature>
<dbReference type="PRINTS" id="PR00313">
    <property type="entry name" value="CABNDNGRPT"/>
</dbReference>
<name>A0A7W8HMM3_9BURK</name>
<gene>
    <name evidence="4" type="ORF">HNQ70_003941</name>
</gene>
<dbReference type="PANTHER" id="PTHR38340">
    <property type="entry name" value="S-LAYER PROTEIN"/>
    <property type="match status" value="1"/>
</dbReference>
<keyword evidence="2" id="KW-0964">Secreted</keyword>
<dbReference type="Pfam" id="PF00353">
    <property type="entry name" value="HemolysinCabind"/>
    <property type="match status" value="12"/>
</dbReference>
<evidence type="ECO:0000313" key="5">
    <source>
        <dbReference type="Proteomes" id="UP000532440"/>
    </source>
</evidence>
<dbReference type="Gene3D" id="2.150.10.10">
    <property type="entry name" value="Serralysin-like metalloprotease, C-terminal"/>
    <property type="match status" value="10"/>
</dbReference>
<dbReference type="InterPro" id="IPR011049">
    <property type="entry name" value="Serralysin-like_metalloprot_C"/>
</dbReference>
<evidence type="ECO:0000256" key="3">
    <source>
        <dbReference type="SAM" id="MobiDB-lite"/>
    </source>
</evidence>
<evidence type="ECO:0000256" key="1">
    <source>
        <dbReference type="ARBA" id="ARBA00004613"/>
    </source>
</evidence>